<feature type="transmembrane region" description="Helical" evidence="1">
    <location>
        <begin position="117"/>
        <end position="136"/>
    </location>
</feature>
<feature type="transmembrane region" description="Helical" evidence="1">
    <location>
        <begin position="34"/>
        <end position="53"/>
    </location>
</feature>
<keyword evidence="1" id="KW-1133">Transmembrane helix</keyword>
<protein>
    <recommendedName>
        <fullName evidence="4">DUF3040 domain-containing protein</fullName>
    </recommendedName>
</protein>
<gene>
    <name evidence="2" type="ORF">JO380_002228</name>
</gene>
<dbReference type="EMBL" id="JAUSVM010000001">
    <property type="protein sequence ID" value="MDQ0425847.1"/>
    <property type="molecule type" value="Genomic_DNA"/>
</dbReference>
<reference evidence="2 3" key="1">
    <citation type="submission" date="2023-07" db="EMBL/GenBank/DDBJ databases">
        <title>Sequencing the genomes of 1000 actinobacteria strains.</title>
        <authorList>
            <person name="Klenk H.-P."/>
        </authorList>
    </citation>
    <scope>NUCLEOTIDE SEQUENCE [LARGE SCALE GENOMIC DNA]</scope>
    <source>
        <strain evidence="2 3">DSM 14785</strain>
    </source>
</reference>
<proteinExistence type="predicted"/>
<evidence type="ECO:0000313" key="3">
    <source>
        <dbReference type="Proteomes" id="UP001240250"/>
    </source>
</evidence>
<organism evidence="2 3">
    <name type="scientific">Cellulomonas iranensis</name>
    <dbReference type="NCBI Taxonomy" id="76862"/>
    <lineage>
        <taxon>Bacteria</taxon>
        <taxon>Bacillati</taxon>
        <taxon>Actinomycetota</taxon>
        <taxon>Actinomycetes</taxon>
        <taxon>Micrococcales</taxon>
        <taxon>Cellulomonadaceae</taxon>
        <taxon>Cellulomonas</taxon>
    </lineage>
</organism>
<comment type="caution">
    <text evidence="2">The sequence shown here is derived from an EMBL/GenBank/DDBJ whole genome shotgun (WGS) entry which is preliminary data.</text>
</comment>
<feature type="transmembrane region" description="Helical" evidence="1">
    <location>
        <begin position="87"/>
        <end position="111"/>
    </location>
</feature>
<dbReference type="Proteomes" id="UP001240250">
    <property type="component" value="Unassembled WGS sequence"/>
</dbReference>
<keyword evidence="1" id="KW-0472">Membrane</keyword>
<evidence type="ECO:0000256" key="1">
    <source>
        <dbReference type="SAM" id="Phobius"/>
    </source>
</evidence>
<keyword evidence="1" id="KW-0812">Transmembrane</keyword>
<evidence type="ECO:0008006" key="4">
    <source>
        <dbReference type="Google" id="ProtNLM"/>
    </source>
</evidence>
<name>A0ABU0GKG2_9CELL</name>
<sequence>MENDSDLADPRHASAALEALEADRASIAARVASPGWYLTGISALVAVFVAGPALGGDRSGLFAMLALGPIVLAVVRDRRRRVRPPKVGGVAWGWVLLLLAVVLLLLSISFGLAAGGLAPWAALPALAAAGATFMVGRRLDAQLRRQVARVR</sequence>
<keyword evidence="3" id="KW-1185">Reference proteome</keyword>
<dbReference type="RefSeq" id="WP_070320229.1">
    <property type="nucleotide sequence ID" value="NZ_JAGIBB010000028.1"/>
</dbReference>
<evidence type="ECO:0000313" key="2">
    <source>
        <dbReference type="EMBL" id="MDQ0425847.1"/>
    </source>
</evidence>
<accession>A0ABU0GKG2</accession>
<feature type="transmembrane region" description="Helical" evidence="1">
    <location>
        <begin position="59"/>
        <end position="75"/>
    </location>
</feature>